<proteinExistence type="predicted"/>
<dbReference type="AlphaFoldDB" id="D2R9H3"/>
<evidence type="ECO:0000313" key="1">
    <source>
        <dbReference type="EMBL" id="ADB17723.1"/>
    </source>
</evidence>
<dbReference type="OrthoDB" id="284440at2"/>
<evidence type="ECO:0008006" key="3">
    <source>
        <dbReference type="Google" id="ProtNLM"/>
    </source>
</evidence>
<gene>
    <name evidence="1" type="ordered locus">Psta_3059</name>
</gene>
<dbReference type="InterPro" id="IPR031796">
    <property type="entry name" value="DUF5076"/>
</dbReference>
<dbReference type="KEGG" id="psl:Psta_3059"/>
<accession>D2R9H3</accession>
<dbReference type="Pfam" id="PF16826">
    <property type="entry name" value="DUF5076"/>
    <property type="match status" value="1"/>
</dbReference>
<dbReference type="HOGENOM" id="CLU_158041_1_0_0"/>
<dbReference type="EMBL" id="CP001848">
    <property type="protein sequence ID" value="ADB17723.1"/>
    <property type="molecule type" value="Genomic_DNA"/>
</dbReference>
<dbReference type="Proteomes" id="UP000001887">
    <property type="component" value="Chromosome"/>
</dbReference>
<evidence type="ECO:0000313" key="2">
    <source>
        <dbReference type="Proteomes" id="UP000001887"/>
    </source>
</evidence>
<dbReference type="Gene3D" id="3.30.2370.10">
    <property type="entry name" value="putative pyruvate dehydrogenase"/>
    <property type="match status" value="1"/>
</dbReference>
<sequence>MKDSRRPLILPPAAESDMNAIEMARIWIAENQLHCVLNVGYWQQASGIDERHAWGILLADIARHASFALGNAMGSDPRDNLKMILESLQTEIAHKTSEHVGEWREGKP</sequence>
<dbReference type="STRING" id="530564.Psta_3059"/>
<organism evidence="1 2">
    <name type="scientific">Pirellula staleyi (strain ATCC 27377 / DSM 6068 / ICPB 4128)</name>
    <name type="common">Pirella staleyi</name>
    <dbReference type="NCBI Taxonomy" id="530564"/>
    <lineage>
        <taxon>Bacteria</taxon>
        <taxon>Pseudomonadati</taxon>
        <taxon>Planctomycetota</taxon>
        <taxon>Planctomycetia</taxon>
        <taxon>Pirellulales</taxon>
        <taxon>Pirellulaceae</taxon>
        <taxon>Pirellula</taxon>
    </lineage>
</organism>
<name>D2R9H3_PIRSD</name>
<reference evidence="1 2" key="1">
    <citation type="journal article" date="2009" name="Stand. Genomic Sci.">
        <title>Complete genome sequence of Pirellula staleyi type strain (ATCC 27377).</title>
        <authorList>
            <person name="Clum A."/>
            <person name="Tindall B.J."/>
            <person name="Sikorski J."/>
            <person name="Ivanova N."/>
            <person name="Mavrommatis K."/>
            <person name="Lucas S."/>
            <person name="Glavina del Rio T."/>
            <person name="Nolan M."/>
            <person name="Chen F."/>
            <person name="Tice H."/>
            <person name="Pitluck S."/>
            <person name="Cheng J.F."/>
            <person name="Chertkov O."/>
            <person name="Brettin T."/>
            <person name="Han C."/>
            <person name="Detter J.C."/>
            <person name="Kuske C."/>
            <person name="Bruce D."/>
            <person name="Goodwin L."/>
            <person name="Ovchinikova G."/>
            <person name="Pati A."/>
            <person name="Mikhailova N."/>
            <person name="Chen A."/>
            <person name="Palaniappan K."/>
            <person name="Land M."/>
            <person name="Hauser L."/>
            <person name="Chang Y.J."/>
            <person name="Jeffries C.D."/>
            <person name="Chain P."/>
            <person name="Rohde M."/>
            <person name="Goker M."/>
            <person name="Bristow J."/>
            <person name="Eisen J.A."/>
            <person name="Markowitz V."/>
            <person name="Hugenholtz P."/>
            <person name="Kyrpides N.C."/>
            <person name="Klenk H.P."/>
            <person name="Lapidus A."/>
        </authorList>
    </citation>
    <scope>NUCLEOTIDE SEQUENCE [LARGE SCALE GENOMIC DNA]</scope>
    <source>
        <strain evidence="2">ATCC 27377 / DSM 6068 / ICPB 4128</strain>
    </source>
</reference>
<protein>
    <recommendedName>
        <fullName evidence="3">DUF5076 domain-containing protein</fullName>
    </recommendedName>
</protein>
<keyword evidence="2" id="KW-1185">Reference proteome</keyword>